<evidence type="ECO:0000313" key="3">
    <source>
        <dbReference type="Proteomes" id="UP001162741"/>
    </source>
</evidence>
<gene>
    <name evidence="2" type="ORF">MKQ68_19805</name>
</gene>
<dbReference type="Gene3D" id="2.40.128.110">
    <property type="entry name" value="Lipid/polyisoprenoid-binding, YceI-like"/>
    <property type="match status" value="1"/>
</dbReference>
<dbReference type="InterPro" id="IPR036761">
    <property type="entry name" value="TTHA0802/YceI-like_sf"/>
</dbReference>
<dbReference type="SMART" id="SM00867">
    <property type="entry name" value="YceI"/>
    <property type="match status" value="1"/>
</dbReference>
<proteinExistence type="predicted"/>
<organism evidence="2 3">
    <name type="scientific">Chitinophaga horti</name>
    <dbReference type="NCBI Taxonomy" id="2920382"/>
    <lineage>
        <taxon>Bacteria</taxon>
        <taxon>Pseudomonadati</taxon>
        <taxon>Bacteroidota</taxon>
        <taxon>Chitinophagia</taxon>
        <taxon>Chitinophagales</taxon>
        <taxon>Chitinophagaceae</taxon>
        <taxon>Chitinophaga</taxon>
    </lineage>
</organism>
<name>A0ABY6IY83_9BACT</name>
<dbReference type="InterPro" id="IPR007372">
    <property type="entry name" value="Lipid/polyisoprenoid-bd_YceI"/>
</dbReference>
<dbReference type="SUPFAM" id="SSF101874">
    <property type="entry name" value="YceI-like"/>
    <property type="match status" value="1"/>
</dbReference>
<dbReference type="PANTHER" id="PTHR34406">
    <property type="entry name" value="PROTEIN YCEI"/>
    <property type="match status" value="1"/>
</dbReference>
<dbReference type="PROSITE" id="PS51257">
    <property type="entry name" value="PROKAR_LIPOPROTEIN"/>
    <property type="match status" value="1"/>
</dbReference>
<evidence type="ECO:0000313" key="2">
    <source>
        <dbReference type="EMBL" id="UYQ92333.1"/>
    </source>
</evidence>
<evidence type="ECO:0000259" key="1">
    <source>
        <dbReference type="SMART" id="SM00867"/>
    </source>
</evidence>
<dbReference type="Pfam" id="PF04264">
    <property type="entry name" value="YceI"/>
    <property type="match status" value="1"/>
</dbReference>
<protein>
    <submittedName>
        <fullName evidence="2">YceI family protein</fullName>
    </submittedName>
</protein>
<dbReference type="EMBL" id="CP107006">
    <property type="protein sequence ID" value="UYQ92333.1"/>
    <property type="molecule type" value="Genomic_DNA"/>
</dbReference>
<dbReference type="Proteomes" id="UP001162741">
    <property type="component" value="Chromosome"/>
</dbReference>
<reference evidence="2" key="1">
    <citation type="submission" date="2022-10" db="EMBL/GenBank/DDBJ databases">
        <title>Chitinophaga sp. nov., isolated from soil.</title>
        <authorList>
            <person name="Jeon C.O."/>
        </authorList>
    </citation>
    <scope>NUCLEOTIDE SEQUENCE</scope>
    <source>
        <strain evidence="2">R8</strain>
    </source>
</reference>
<dbReference type="PANTHER" id="PTHR34406:SF1">
    <property type="entry name" value="PROTEIN YCEI"/>
    <property type="match status" value="1"/>
</dbReference>
<keyword evidence="3" id="KW-1185">Reference proteome</keyword>
<feature type="domain" description="Lipid/polyisoprenoid-binding YceI-like" evidence="1">
    <location>
        <begin position="44"/>
        <end position="223"/>
    </location>
</feature>
<dbReference type="RefSeq" id="WP_264280612.1">
    <property type="nucleotide sequence ID" value="NZ_CP107006.1"/>
</dbReference>
<sequence length="224" mass="24594">MFKQLTLLTTTVALFTASCQQAPKADKAQVTEPQAVQAEPQGHEYQLDKDASLLTWIGTKPTGEHKGVFKFSAGSVHANDSAVTAGSLEIDMKTLQNLDLVKDSGMKKKLEAELNGPNFFDVEKYPTAKFVITEISSFHAGAQDKEVLLKDATHLVKGNLTLKDSTKNISFPAKIVVSAAEVNAEANFNIDRTQWGITYRADQSLQDKLINSMVNIRLNIKAKR</sequence>
<accession>A0ABY6IY83</accession>